<feature type="region of interest" description="Disordered" evidence="1">
    <location>
        <begin position="1"/>
        <end position="121"/>
    </location>
</feature>
<dbReference type="GeneID" id="106460396"/>
<evidence type="ECO:0000313" key="4">
    <source>
        <dbReference type="RefSeq" id="XP_013775540.1"/>
    </source>
</evidence>
<feature type="compositionally biased region" description="Basic residues" evidence="1">
    <location>
        <begin position="1"/>
        <end position="16"/>
    </location>
</feature>
<accession>A0ABM1B619</accession>
<keyword evidence="3" id="KW-1185">Reference proteome</keyword>
<proteinExistence type="predicted"/>
<sequence>MPRGRGGKRHKGRSRHFTSPEELEAVRKKTEREKNWREQKGEYSSSDSEDEGATGEKKSSSTDSEESDSENEQLKVKGVEHLIEVENPNRAAKKKLPKTDQNVTEDKPQLTRREREELERQKAKANYMKLHAAGKTQEAQSDLARLALIRKQREEAAKKKEEERKAKEATKAAKSDALNKALGKKS</sequence>
<dbReference type="Pfam" id="PF10252">
    <property type="entry name" value="PP28"/>
    <property type="match status" value="1"/>
</dbReference>
<reference evidence="4" key="1">
    <citation type="submission" date="2025-08" db="UniProtKB">
        <authorList>
            <consortium name="RefSeq"/>
        </authorList>
    </citation>
    <scope>IDENTIFICATION</scope>
    <source>
        <tissue evidence="4">Muscle</tissue>
    </source>
</reference>
<dbReference type="InterPro" id="IPR019380">
    <property type="entry name" value="Casein_kinase_sb_PP28"/>
</dbReference>
<evidence type="ECO:0000313" key="3">
    <source>
        <dbReference type="Proteomes" id="UP000694941"/>
    </source>
</evidence>
<evidence type="ECO:0000259" key="2">
    <source>
        <dbReference type="Pfam" id="PF10252"/>
    </source>
</evidence>
<organism evidence="3 4">
    <name type="scientific">Limulus polyphemus</name>
    <name type="common">Atlantic horseshoe crab</name>
    <dbReference type="NCBI Taxonomy" id="6850"/>
    <lineage>
        <taxon>Eukaryota</taxon>
        <taxon>Metazoa</taxon>
        <taxon>Ecdysozoa</taxon>
        <taxon>Arthropoda</taxon>
        <taxon>Chelicerata</taxon>
        <taxon>Merostomata</taxon>
        <taxon>Xiphosura</taxon>
        <taxon>Limulidae</taxon>
        <taxon>Limulus</taxon>
    </lineage>
</organism>
<dbReference type="InterPro" id="IPR039876">
    <property type="entry name" value="HAP28"/>
</dbReference>
<dbReference type="PANTHER" id="PTHR22055">
    <property type="entry name" value="28 KDA HEAT- AND ACID-STABLE PHOSPHOPROTEIN PDGF-ASSOCIATED PROTEIN"/>
    <property type="match status" value="1"/>
</dbReference>
<feature type="region of interest" description="Disordered" evidence="1">
    <location>
        <begin position="154"/>
        <end position="186"/>
    </location>
</feature>
<protein>
    <submittedName>
        <fullName evidence="4">28 kDa heat- and acid-stable phosphoprotein-like</fullName>
    </submittedName>
</protein>
<name>A0ABM1B619_LIMPO</name>
<evidence type="ECO:0000256" key="1">
    <source>
        <dbReference type="SAM" id="MobiDB-lite"/>
    </source>
</evidence>
<gene>
    <name evidence="4" type="primary">LOC106460396</name>
</gene>
<feature type="compositionally biased region" description="Basic and acidic residues" evidence="1">
    <location>
        <begin position="24"/>
        <end position="41"/>
    </location>
</feature>
<feature type="compositionally biased region" description="Basic and acidic residues" evidence="1">
    <location>
        <begin position="154"/>
        <end position="174"/>
    </location>
</feature>
<dbReference type="Proteomes" id="UP000694941">
    <property type="component" value="Unplaced"/>
</dbReference>
<feature type="domain" description="Casein kinase substrate phosphoprotein PP28" evidence="2">
    <location>
        <begin position="87"/>
        <end position="165"/>
    </location>
</feature>
<feature type="compositionally biased region" description="Basic and acidic residues" evidence="1">
    <location>
        <begin position="72"/>
        <end position="84"/>
    </location>
</feature>
<dbReference type="RefSeq" id="XP_013775540.1">
    <property type="nucleotide sequence ID" value="XM_013920086.2"/>
</dbReference>
<feature type="compositionally biased region" description="Basic and acidic residues" evidence="1">
    <location>
        <begin position="104"/>
        <end position="121"/>
    </location>
</feature>